<dbReference type="InterPro" id="IPR044820">
    <property type="entry name" value="AGD14-like"/>
</dbReference>
<protein>
    <submittedName>
        <fullName evidence="2">ADP-ribosylation factor GTPase-activating protein AGD14</fullName>
    </submittedName>
</protein>
<organism evidence="2">
    <name type="scientific">Sesamum radiatum</name>
    <name type="common">Black benniseed</name>
    <dbReference type="NCBI Taxonomy" id="300843"/>
    <lineage>
        <taxon>Eukaryota</taxon>
        <taxon>Viridiplantae</taxon>
        <taxon>Streptophyta</taxon>
        <taxon>Embryophyta</taxon>
        <taxon>Tracheophyta</taxon>
        <taxon>Spermatophyta</taxon>
        <taxon>Magnoliopsida</taxon>
        <taxon>eudicotyledons</taxon>
        <taxon>Gunneridae</taxon>
        <taxon>Pentapetalae</taxon>
        <taxon>asterids</taxon>
        <taxon>lamiids</taxon>
        <taxon>Lamiales</taxon>
        <taxon>Pedaliaceae</taxon>
        <taxon>Sesamum</taxon>
    </lineage>
</organism>
<feature type="region of interest" description="Disordered" evidence="1">
    <location>
        <begin position="265"/>
        <end position="286"/>
    </location>
</feature>
<dbReference type="EMBL" id="JACGWJ010000020">
    <property type="protein sequence ID" value="KAL0339867.1"/>
    <property type="molecule type" value="Genomic_DNA"/>
</dbReference>
<dbReference type="InterPro" id="IPR038508">
    <property type="entry name" value="ArfGAP_dom_sf"/>
</dbReference>
<dbReference type="SUPFAM" id="SSF57863">
    <property type="entry name" value="ArfGap/RecO-like zinc finger"/>
    <property type="match status" value="1"/>
</dbReference>
<accession>A0AAW2NAD7</accession>
<dbReference type="AlphaFoldDB" id="A0AAW2NAD7"/>
<dbReference type="InterPro" id="IPR037278">
    <property type="entry name" value="ARFGAP/RecO"/>
</dbReference>
<evidence type="ECO:0000256" key="1">
    <source>
        <dbReference type="SAM" id="MobiDB-lite"/>
    </source>
</evidence>
<dbReference type="PANTHER" id="PTHR46085">
    <property type="entry name" value="ARFGAP/RECO-RELATED"/>
    <property type="match status" value="1"/>
</dbReference>
<feature type="compositionally biased region" description="Basic and acidic residues" evidence="1">
    <location>
        <begin position="58"/>
        <end position="68"/>
    </location>
</feature>
<reference evidence="2" key="2">
    <citation type="journal article" date="2024" name="Plant">
        <title>Genomic evolution and insights into agronomic trait innovations of Sesamum species.</title>
        <authorList>
            <person name="Miao H."/>
            <person name="Wang L."/>
            <person name="Qu L."/>
            <person name="Liu H."/>
            <person name="Sun Y."/>
            <person name="Le M."/>
            <person name="Wang Q."/>
            <person name="Wei S."/>
            <person name="Zheng Y."/>
            <person name="Lin W."/>
            <person name="Duan Y."/>
            <person name="Cao H."/>
            <person name="Xiong S."/>
            <person name="Wang X."/>
            <person name="Wei L."/>
            <person name="Li C."/>
            <person name="Ma Q."/>
            <person name="Ju M."/>
            <person name="Zhao R."/>
            <person name="Li G."/>
            <person name="Mu C."/>
            <person name="Tian Q."/>
            <person name="Mei H."/>
            <person name="Zhang T."/>
            <person name="Gao T."/>
            <person name="Zhang H."/>
        </authorList>
    </citation>
    <scope>NUCLEOTIDE SEQUENCE</scope>
    <source>
        <strain evidence="2">G02</strain>
    </source>
</reference>
<dbReference type="GO" id="GO:0005096">
    <property type="term" value="F:GTPase activator activity"/>
    <property type="evidence" value="ECO:0007669"/>
    <property type="project" value="InterPro"/>
</dbReference>
<reference evidence="2" key="1">
    <citation type="submission" date="2020-06" db="EMBL/GenBank/DDBJ databases">
        <authorList>
            <person name="Li T."/>
            <person name="Hu X."/>
            <person name="Zhang T."/>
            <person name="Song X."/>
            <person name="Zhang H."/>
            <person name="Dai N."/>
            <person name="Sheng W."/>
            <person name="Hou X."/>
            <person name="Wei L."/>
        </authorList>
    </citation>
    <scope>NUCLEOTIDE SEQUENCE</scope>
    <source>
        <strain evidence="2">G02</strain>
        <tissue evidence="2">Leaf</tissue>
    </source>
</reference>
<evidence type="ECO:0000313" key="2">
    <source>
        <dbReference type="EMBL" id="KAL0339867.1"/>
    </source>
</evidence>
<feature type="region of interest" description="Disordered" evidence="1">
    <location>
        <begin position="222"/>
        <end position="248"/>
    </location>
</feature>
<name>A0AAW2NAD7_SESRA</name>
<sequence>MAKFTFQEVDALQKGGNQRARELFLKAWDPQRNRLPDNSNVDKVREFIKNVYVDKKYSLQKSSDKPPRDPQSLRSHEDETRRASSYHSYSQSPPYDFQYEERRYGKHGPTLTRPGSDRGFYEGKLASFLSPTHLNDEKFANEGSYPESQIILFLVEVILSDLIFYHPALGKRMEAPLVILQEISRVKFHRLIQFNRTGSSGSFGSFDSSSMSFRSVNSLGLPEVGSEPAQSAEISHEKSSSFQSLPQSSGSVTFDGLDLFSAPFAPQNSTVTSPTDSNSQLPQSSLAESLNVVQQSPISSVPLFTEQQSSQIPERLPLDLFVALSQQQSAVSSHGKASDGVMPNSGGWATFDMPSNVVPMATENSSAAVVPSSDGNNLGNLNPFSIDQNSSYEGPTGHEPPSSIHTFGHENPQNIEATINNTHFWNAFDDSAGGQPTHDVLKINGQTAVHCTSDADKSLGFGVYEASNNDGTVRTADVGEPPSSSLSSDFSMALNDFPMVAAVAGTHPFAIDSKPTNPFDLPYDPDMESSNMSQFWKMSSLQAALPSTQMPTSYVGGVEESWFPQNSVSSYVPGGVPFDPTSGPLGFIAGQAASAPVQDLACCLAFSITM</sequence>
<feature type="compositionally biased region" description="Polar residues" evidence="1">
    <location>
        <begin position="266"/>
        <end position="286"/>
    </location>
</feature>
<proteinExistence type="predicted"/>
<dbReference type="PANTHER" id="PTHR46085:SF4">
    <property type="entry name" value="ADP-RIBOSYLATION FACTOR GTPASE-ACTIVATING PROTEIN AGD14-RELATED"/>
    <property type="match status" value="1"/>
</dbReference>
<gene>
    <name evidence="2" type="ORF">Sradi_4503500</name>
</gene>
<feature type="region of interest" description="Disordered" evidence="1">
    <location>
        <begin position="58"/>
        <end position="94"/>
    </location>
</feature>
<dbReference type="Gene3D" id="1.10.220.150">
    <property type="entry name" value="Arf GTPase activating protein"/>
    <property type="match status" value="1"/>
</dbReference>
<comment type="caution">
    <text evidence="2">The sequence shown here is derived from an EMBL/GenBank/DDBJ whole genome shotgun (WGS) entry which is preliminary data.</text>
</comment>
<feature type="compositionally biased region" description="Low complexity" evidence="1">
    <location>
        <begin position="85"/>
        <end position="94"/>
    </location>
</feature>
<feature type="compositionally biased region" description="Polar residues" evidence="1">
    <location>
        <begin position="367"/>
        <end position="393"/>
    </location>
</feature>
<feature type="region of interest" description="Disordered" evidence="1">
    <location>
        <begin position="367"/>
        <end position="401"/>
    </location>
</feature>